<dbReference type="InterPro" id="IPR011344">
    <property type="entry name" value="ssDNA-bd"/>
</dbReference>
<dbReference type="RefSeq" id="WP_249284291.1">
    <property type="nucleotide sequence ID" value="NZ_JACRSO010000001.1"/>
</dbReference>
<proteinExistence type="inferred from homology"/>
<evidence type="ECO:0000313" key="6">
    <source>
        <dbReference type="Proteomes" id="UP000654279"/>
    </source>
</evidence>
<comment type="caution">
    <text evidence="2">Lacks conserved residue(s) required for the propagation of feature annotation.</text>
</comment>
<evidence type="ECO:0000256" key="1">
    <source>
        <dbReference type="ARBA" id="ARBA00023125"/>
    </source>
</evidence>
<dbReference type="Proteomes" id="UP000654279">
    <property type="component" value="Unassembled WGS sequence"/>
</dbReference>
<reference evidence="5" key="1">
    <citation type="submission" date="2020-08" db="EMBL/GenBank/DDBJ databases">
        <title>Genome public.</title>
        <authorList>
            <person name="Liu C."/>
            <person name="Sun Q."/>
        </authorList>
    </citation>
    <scope>NUCLEOTIDE SEQUENCE</scope>
    <source>
        <strain evidence="5">NSJ-44</strain>
    </source>
</reference>
<evidence type="ECO:0000256" key="2">
    <source>
        <dbReference type="HAMAP-Rule" id="MF_00984"/>
    </source>
</evidence>
<dbReference type="PANTHER" id="PTHR10302">
    <property type="entry name" value="SINGLE-STRANDED DNA-BINDING PROTEIN"/>
    <property type="match status" value="1"/>
</dbReference>
<dbReference type="NCBIfam" id="TIGR00621">
    <property type="entry name" value="ssb"/>
    <property type="match status" value="1"/>
</dbReference>
<dbReference type="EMBL" id="JACRSO010000001">
    <property type="protein sequence ID" value="MBC8528254.1"/>
    <property type="molecule type" value="Genomic_DNA"/>
</dbReference>
<keyword evidence="6" id="KW-1185">Reference proteome</keyword>
<dbReference type="GO" id="GO:0009295">
    <property type="term" value="C:nucleoid"/>
    <property type="evidence" value="ECO:0007669"/>
    <property type="project" value="TreeGrafter"/>
</dbReference>
<gene>
    <name evidence="5" type="ORF">H8699_02215</name>
</gene>
<evidence type="ECO:0000256" key="4">
    <source>
        <dbReference type="SAM" id="MobiDB-lite"/>
    </source>
</evidence>
<name>A0A926CZJ7_9FIRM</name>
<comment type="caution">
    <text evidence="5">The sequence shown here is derived from an EMBL/GenBank/DDBJ whole genome shotgun (WGS) entry which is preliminary data.</text>
</comment>
<dbReference type="AlphaFoldDB" id="A0A926CZJ7"/>
<dbReference type="GO" id="GO:0006260">
    <property type="term" value="P:DNA replication"/>
    <property type="evidence" value="ECO:0007669"/>
    <property type="project" value="InterPro"/>
</dbReference>
<keyword evidence="1 2" id="KW-0238">DNA-binding</keyword>
<dbReference type="GO" id="GO:0003697">
    <property type="term" value="F:single-stranded DNA binding"/>
    <property type="evidence" value="ECO:0007669"/>
    <property type="project" value="UniProtKB-UniRule"/>
</dbReference>
<dbReference type="SUPFAM" id="SSF50249">
    <property type="entry name" value="Nucleic acid-binding proteins"/>
    <property type="match status" value="1"/>
</dbReference>
<dbReference type="PIRSF" id="PIRSF002070">
    <property type="entry name" value="SSB"/>
    <property type="match status" value="1"/>
</dbReference>
<organism evidence="5 6">
    <name type="scientific">Luoshenia tenuis</name>
    <dbReference type="NCBI Taxonomy" id="2763654"/>
    <lineage>
        <taxon>Bacteria</taxon>
        <taxon>Bacillati</taxon>
        <taxon>Bacillota</taxon>
        <taxon>Clostridia</taxon>
        <taxon>Christensenellales</taxon>
        <taxon>Christensenellaceae</taxon>
        <taxon>Luoshenia</taxon>
    </lineage>
</organism>
<dbReference type="InterPro" id="IPR012340">
    <property type="entry name" value="NA-bd_OB-fold"/>
</dbReference>
<dbReference type="InterPro" id="IPR000424">
    <property type="entry name" value="Primosome_PriB/ssb"/>
</dbReference>
<dbReference type="HAMAP" id="MF_00984">
    <property type="entry name" value="SSB"/>
    <property type="match status" value="1"/>
</dbReference>
<dbReference type="PANTHER" id="PTHR10302:SF27">
    <property type="entry name" value="SINGLE-STRANDED DNA-BINDING PROTEIN"/>
    <property type="match status" value="1"/>
</dbReference>
<dbReference type="Gene3D" id="2.40.50.140">
    <property type="entry name" value="Nucleic acid-binding proteins"/>
    <property type="match status" value="1"/>
</dbReference>
<comment type="subunit">
    <text evidence="2">Homotetramer.</text>
</comment>
<accession>A0A926CZJ7</accession>
<evidence type="ECO:0000313" key="5">
    <source>
        <dbReference type="EMBL" id="MBC8528254.1"/>
    </source>
</evidence>
<evidence type="ECO:0000256" key="3">
    <source>
        <dbReference type="PIRNR" id="PIRNR002070"/>
    </source>
</evidence>
<sequence length="130" mass="14526">MNKAFIIGNLTKEPDSRTTGNGTAVCSFTVAVQRRFKNQNGEREADFIPVITWRSTAEACGNYLHKGSKVAVCGTIQTRSYDAQDGGRRYVTEIVADEVEFLNTKNADAQHDEQSQYSQMRPIEDDSLPF</sequence>
<protein>
    <recommendedName>
        <fullName evidence="2 3">Single-stranded DNA-binding protein</fullName>
        <shortName evidence="2">SSB</shortName>
    </recommendedName>
</protein>
<dbReference type="CDD" id="cd04496">
    <property type="entry name" value="SSB_OBF"/>
    <property type="match status" value="1"/>
</dbReference>
<feature type="region of interest" description="Disordered" evidence="4">
    <location>
        <begin position="105"/>
        <end position="130"/>
    </location>
</feature>
<dbReference type="Pfam" id="PF00436">
    <property type="entry name" value="SSB"/>
    <property type="match status" value="1"/>
</dbReference>
<dbReference type="PROSITE" id="PS50935">
    <property type="entry name" value="SSB"/>
    <property type="match status" value="1"/>
</dbReference>